<sequence length="100" mass="11031">MLYQRVMLYQHAMLRKPDANEQLWRCDAYRDWRGEQLWLLGESNRKPTAAGGVRTSARTAPVSTTVVATISASHEPHPAQCSGSGGQCSAGKARPKSHPR</sequence>
<evidence type="ECO:0000256" key="1">
    <source>
        <dbReference type="SAM" id="MobiDB-lite"/>
    </source>
</evidence>
<feature type="region of interest" description="Disordered" evidence="1">
    <location>
        <begin position="73"/>
        <end position="100"/>
    </location>
</feature>
<dbReference type="EMBL" id="HBGU01082962">
    <property type="protein sequence ID" value="CAD9550492.1"/>
    <property type="molecule type" value="Transcribed_RNA"/>
</dbReference>
<gene>
    <name evidence="2" type="ORF">CBRE1094_LOCUS45287</name>
</gene>
<dbReference type="AlphaFoldDB" id="A0A7S2JKG5"/>
<reference evidence="2" key="1">
    <citation type="submission" date="2021-01" db="EMBL/GenBank/DDBJ databases">
        <authorList>
            <person name="Corre E."/>
            <person name="Pelletier E."/>
            <person name="Niang G."/>
            <person name="Scheremetjew M."/>
            <person name="Finn R."/>
            <person name="Kale V."/>
            <person name="Holt S."/>
            <person name="Cochrane G."/>
            <person name="Meng A."/>
            <person name="Brown T."/>
            <person name="Cohen L."/>
        </authorList>
    </citation>
    <scope>NUCLEOTIDE SEQUENCE</scope>
    <source>
        <strain evidence="2">UTEX LB 985</strain>
    </source>
</reference>
<proteinExistence type="predicted"/>
<organism evidence="2">
    <name type="scientific">Haptolina brevifila</name>
    <dbReference type="NCBI Taxonomy" id="156173"/>
    <lineage>
        <taxon>Eukaryota</taxon>
        <taxon>Haptista</taxon>
        <taxon>Haptophyta</taxon>
        <taxon>Prymnesiophyceae</taxon>
        <taxon>Prymnesiales</taxon>
        <taxon>Prymnesiaceae</taxon>
        <taxon>Haptolina</taxon>
    </lineage>
</organism>
<protein>
    <submittedName>
        <fullName evidence="2">Uncharacterized protein</fullName>
    </submittedName>
</protein>
<name>A0A7S2JKG5_9EUKA</name>
<accession>A0A7S2JKG5</accession>
<evidence type="ECO:0000313" key="2">
    <source>
        <dbReference type="EMBL" id="CAD9550492.1"/>
    </source>
</evidence>